<dbReference type="SUPFAM" id="SSF50494">
    <property type="entry name" value="Trypsin-like serine proteases"/>
    <property type="match status" value="1"/>
</dbReference>
<dbReference type="Pfam" id="PF13365">
    <property type="entry name" value="Trypsin_2"/>
    <property type="match status" value="1"/>
</dbReference>
<keyword evidence="4" id="KW-1133">Transmembrane helix</keyword>
<dbReference type="InterPro" id="IPR051201">
    <property type="entry name" value="Chloro_Bact_Ser_Proteases"/>
</dbReference>
<feature type="compositionally biased region" description="Low complexity" evidence="3">
    <location>
        <begin position="102"/>
        <end position="114"/>
    </location>
</feature>
<protein>
    <submittedName>
        <fullName evidence="6">PDZ domain-containing protein</fullName>
    </submittedName>
</protein>
<dbReference type="Gene3D" id="2.30.42.10">
    <property type="match status" value="1"/>
</dbReference>
<dbReference type="PANTHER" id="PTHR43343:SF3">
    <property type="entry name" value="PROTEASE DO-LIKE 8, CHLOROPLASTIC"/>
    <property type="match status" value="1"/>
</dbReference>
<keyword evidence="7" id="KW-1185">Reference proteome</keyword>
<evidence type="ECO:0000256" key="2">
    <source>
        <dbReference type="ARBA" id="ARBA00022801"/>
    </source>
</evidence>
<dbReference type="InterPro" id="IPR009003">
    <property type="entry name" value="Peptidase_S1_PA"/>
</dbReference>
<keyword evidence="1" id="KW-0645">Protease</keyword>
<feature type="domain" description="PDZ" evidence="5">
    <location>
        <begin position="312"/>
        <end position="366"/>
    </location>
</feature>
<keyword evidence="4" id="KW-0472">Membrane</keyword>
<sequence length="407" mass="40327">MEMTAVETTEPSQEFQPQPGPEPRTRRYRGRATVAALGLLASSAVVGSVYAVHHHGPPPTSSAQRSPYVAEQAGGWGGYSTQQLQPYSRQYSDQPYTGQQGTTTTAAETASDASSSQSVGIVEITSTLANGAAKGTGLVLSADGTIVTNHHVVAGATSIKVTVVSTGKTYTATFLGADATHDVAVLKLQGASGLTPASFASSAAAVGDAVTAVGDAGGDGGSLTASPGTVTGVDQSITVQDDNGGSSRLSGLIELHAYVVPGDSGGAVLNKSGDVVGMNVAASSGSRDVTGYAIPIAQVRSIAAQIIAGNASADVKIGYSGYLGVELSAASNEPVVAGVESGGAAADAGIKAGDTITRVNGVAVTSAEQLHDLIAAKSPGDRVYVSWKTSAGVSHSATVTLGSGPVA</sequence>
<dbReference type="PANTHER" id="PTHR43343">
    <property type="entry name" value="PEPTIDASE S12"/>
    <property type="match status" value="1"/>
</dbReference>
<feature type="transmembrane region" description="Helical" evidence="4">
    <location>
        <begin position="32"/>
        <end position="52"/>
    </location>
</feature>
<feature type="region of interest" description="Disordered" evidence="3">
    <location>
        <begin position="91"/>
        <end position="114"/>
    </location>
</feature>
<dbReference type="PROSITE" id="PS50106">
    <property type="entry name" value="PDZ"/>
    <property type="match status" value="1"/>
</dbReference>
<evidence type="ECO:0000259" key="5">
    <source>
        <dbReference type="PROSITE" id="PS50106"/>
    </source>
</evidence>
<gene>
    <name evidence="6" type="ORF">EFL95_03375</name>
</gene>
<dbReference type="InterPro" id="IPR036034">
    <property type="entry name" value="PDZ_sf"/>
</dbReference>
<organism evidence="6 7">
    <name type="scientific">Nocardioides marmorisolisilvae</name>
    <dbReference type="NCBI Taxonomy" id="1542737"/>
    <lineage>
        <taxon>Bacteria</taxon>
        <taxon>Bacillati</taxon>
        <taxon>Actinomycetota</taxon>
        <taxon>Actinomycetes</taxon>
        <taxon>Propionibacteriales</taxon>
        <taxon>Nocardioidaceae</taxon>
        <taxon>Nocardioides</taxon>
    </lineage>
</organism>
<evidence type="ECO:0000256" key="4">
    <source>
        <dbReference type="SAM" id="Phobius"/>
    </source>
</evidence>
<evidence type="ECO:0000313" key="6">
    <source>
        <dbReference type="EMBL" id="RNL81392.1"/>
    </source>
</evidence>
<dbReference type="SMART" id="SM00228">
    <property type="entry name" value="PDZ"/>
    <property type="match status" value="1"/>
</dbReference>
<dbReference type="Pfam" id="PF13180">
    <property type="entry name" value="PDZ_2"/>
    <property type="match status" value="1"/>
</dbReference>
<evidence type="ECO:0000313" key="7">
    <source>
        <dbReference type="Proteomes" id="UP000277094"/>
    </source>
</evidence>
<dbReference type="GO" id="GO:0006508">
    <property type="term" value="P:proteolysis"/>
    <property type="evidence" value="ECO:0007669"/>
    <property type="project" value="UniProtKB-KW"/>
</dbReference>
<proteinExistence type="predicted"/>
<evidence type="ECO:0000256" key="3">
    <source>
        <dbReference type="SAM" id="MobiDB-lite"/>
    </source>
</evidence>
<dbReference type="SUPFAM" id="SSF50156">
    <property type="entry name" value="PDZ domain-like"/>
    <property type="match status" value="1"/>
</dbReference>
<keyword evidence="2" id="KW-0378">Hydrolase</keyword>
<dbReference type="AlphaFoldDB" id="A0A3N0E0M4"/>
<comment type="caution">
    <text evidence="6">The sequence shown here is derived from an EMBL/GenBank/DDBJ whole genome shotgun (WGS) entry which is preliminary data.</text>
</comment>
<dbReference type="GO" id="GO:0004252">
    <property type="term" value="F:serine-type endopeptidase activity"/>
    <property type="evidence" value="ECO:0007669"/>
    <property type="project" value="InterPro"/>
</dbReference>
<dbReference type="RefSeq" id="WP_123232596.1">
    <property type="nucleotide sequence ID" value="NZ_RJSG01000001.1"/>
</dbReference>
<reference evidence="6 7" key="1">
    <citation type="submission" date="2018-11" db="EMBL/GenBank/DDBJ databases">
        <authorList>
            <person name="Li F."/>
        </authorList>
    </citation>
    <scope>NUCLEOTIDE SEQUENCE [LARGE SCALE GENOMIC DNA]</scope>
    <source>
        <strain evidence="6 7">KIS18-7</strain>
    </source>
</reference>
<evidence type="ECO:0000256" key="1">
    <source>
        <dbReference type="ARBA" id="ARBA00022670"/>
    </source>
</evidence>
<keyword evidence="4" id="KW-0812">Transmembrane</keyword>
<dbReference type="OrthoDB" id="73775at2"/>
<feature type="compositionally biased region" description="Polar residues" evidence="3">
    <location>
        <begin position="91"/>
        <end position="101"/>
    </location>
</feature>
<dbReference type="EMBL" id="RJSG01000001">
    <property type="protein sequence ID" value="RNL81392.1"/>
    <property type="molecule type" value="Genomic_DNA"/>
</dbReference>
<dbReference type="Proteomes" id="UP000277094">
    <property type="component" value="Unassembled WGS sequence"/>
</dbReference>
<dbReference type="InterPro" id="IPR001940">
    <property type="entry name" value="Peptidase_S1C"/>
</dbReference>
<feature type="region of interest" description="Disordered" evidence="3">
    <location>
        <begin position="1"/>
        <end position="26"/>
    </location>
</feature>
<dbReference type="InterPro" id="IPR001478">
    <property type="entry name" value="PDZ"/>
</dbReference>
<dbReference type="PRINTS" id="PR00834">
    <property type="entry name" value="PROTEASES2C"/>
</dbReference>
<name>A0A3N0E0M4_9ACTN</name>
<dbReference type="Gene3D" id="2.40.10.120">
    <property type="match status" value="1"/>
</dbReference>
<accession>A0A3N0E0M4</accession>
<feature type="compositionally biased region" description="Polar residues" evidence="3">
    <location>
        <begin position="1"/>
        <end position="16"/>
    </location>
</feature>